<comment type="caution">
    <text evidence="2">The sequence shown here is derived from an EMBL/GenBank/DDBJ whole genome shotgun (WGS) entry which is preliminary data.</text>
</comment>
<dbReference type="Proteomes" id="UP000663828">
    <property type="component" value="Unassembled WGS sequence"/>
</dbReference>
<sequence>KEFKVHKLSDITDHLQIAIISKQLTVDKEQNAIVRIISTMNTPYSIANNQTRSNLVLTGEIKIYAGINKPPYPWLLCDGAAVSRIEYQRLFAVIGTQYGAGDYVTTFNVPDFRGRVPIGVDQYELRVKQVTETGFSGGAAVHTLTIAQLPPHQHTAGSLVTSTAGDHTHSIYDPGHNHGGSTGSAPMGTGPWGMRGGGHGSDQNSHTHTIYTGQTNIRINSAGAHNHMIHGNTSSVGNGDSFSLLQPYQSIHYIIYAD</sequence>
<keyword evidence="3" id="KW-1185">Reference proteome</keyword>
<evidence type="ECO:0000313" key="2">
    <source>
        <dbReference type="EMBL" id="CAF1681136.1"/>
    </source>
</evidence>
<feature type="non-terminal residue" evidence="2">
    <location>
        <position position="1"/>
    </location>
</feature>
<name>A0A816GY78_ADIRI</name>
<dbReference type="InterPro" id="IPR011083">
    <property type="entry name" value="Phage_tail_collar_dom"/>
</dbReference>
<evidence type="ECO:0000313" key="3">
    <source>
        <dbReference type="Proteomes" id="UP000663828"/>
    </source>
</evidence>
<reference evidence="2" key="1">
    <citation type="submission" date="2021-02" db="EMBL/GenBank/DDBJ databases">
        <authorList>
            <person name="Nowell W R."/>
        </authorList>
    </citation>
    <scope>NUCLEOTIDE SEQUENCE</scope>
</reference>
<gene>
    <name evidence="2" type="ORF">XAT740_LOCUS60578</name>
</gene>
<protein>
    <recommendedName>
        <fullName evidence="1">Phage tail collar domain-containing protein</fullName>
    </recommendedName>
</protein>
<organism evidence="2 3">
    <name type="scientific">Adineta ricciae</name>
    <name type="common">Rotifer</name>
    <dbReference type="NCBI Taxonomy" id="249248"/>
    <lineage>
        <taxon>Eukaryota</taxon>
        <taxon>Metazoa</taxon>
        <taxon>Spiralia</taxon>
        <taxon>Gnathifera</taxon>
        <taxon>Rotifera</taxon>
        <taxon>Eurotatoria</taxon>
        <taxon>Bdelloidea</taxon>
        <taxon>Adinetida</taxon>
        <taxon>Adinetidae</taxon>
        <taxon>Adineta</taxon>
    </lineage>
</organism>
<evidence type="ECO:0000259" key="1">
    <source>
        <dbReference type="Pfam" id="PF07484"/>
    </source>
</evidence>
<dbReference type="Gene3D" id="3.90.1340.10">
    <property type="entry name" value="Phage tail collar domain"/>
    <property type="match status" value="1"/>
</dbReference>
<dbReference type="SUPFAM" id="SSF88874">
    <property type="entry name" value="Receptor-binding domain of short tail fibre protein gp12"/>
    <property type="match status" value="1"/>
</dbReference>
<feature type="domain" description="Phage tail collar" evidence="1">
    <location>
        <begin position="59"/>
        <end position="117"/>
    </location>
</feature>
<accession>A0A816GY78</accession>
<dbReference type="InterPro" id="IPR037053">
    <property type="entry name" value="Phage_tail_collar_dom_sf"/>
</dbReference>
<dbReference type="AlphaFoldDB" id="A0A816GY78"/>
<dbReference type="Pfam" id="PF07484">
    <property type="entry name" value="Collar"/>
    <property type="match status" value="1"/>
</dbReference>
<proteinExistence type="predicted"/>
<dbReference type="EMBL" id="CAJNOR010015084">
    <property type="protein sequence ID" value="CAF1681136.1"/>
    <property type="molecule type" value="Genomic_DNA"/>
</dbReference>